<dbReference type="EMBL" id="JACHHX010000020">
    <property type="protein sequence ID" value="MBB5016463.1"/>
    <property type="molecule type" value="Genomic_DNA"/>
</dbReference>
<evidence type="ECO:0000256" key="1">
    <source>
        <dbReference type="SAM" id="SignalP"/>
    </source>
</evidence>
<dbReference type="Proteomes" id="UP000519004">
    <property type="component" value="Unassembled WGS sequence"/>
</dbReference>
<dbReference type="AlphaFoldDB" id="A0A7W7Y1N7"/>
<sequence>MIRRRPLPLAATLCLALLTACQPQVTPLSAVQGEGPRSPLAGQTVSVEGVVNAEFGAGLGGFFLQSDEAGLFVAWPEGVQPVPRPGDRVRVRGTVAELGQGEATVTALIQPRVEILGHGEPPAPRVLDTPPADWEPHEGVLIRIQAPLTVTGNYTLLRYGELEVAFDGRLWTPTELAPPGSEAARIAADNARRRLLLDDGRTLHYPDSLPYLPQPLSPEAPLRAGSLVRGATGVLDHRFGRYRLQLTASLDIEQAPRPDAPRVAGALRIAAFNLENLFNGDGRGGGFPTARGAATPEEHARQVAKLVAAVQGLDPDLAALSEVENDGDGPDSALAQFVDALNAAGPAHDWRYIASGEFAGGDAIRVALIYREGRVTPVGRVAGLTAAPFDRGNRPPLAAAFRQGDAAPIVVVANHFKSKGGCPPGPDPNADQGDGQACWNALRTRAAKALHAWIASDPTQTGSDRAVILGDLNSYSQEDPLRTLRDLGWVDAFANGPSYSYVFAGQAGRLDHALLSPALAPRLHGAAKWHINADEHEGFGYPRCPALGCDGPWASSDHDPVLIGLDP</sequence>
<dbReference type="RefSeq" id="WP_183949128.1">
    <property type="nucleotide sequence ID" value="NZ_JACHHX010000020.1"/>
</dbReference>
<dbReference type="NCBIfam" id="NF033681">
    <property type="entry name" value="ExeM_NucH_DNase"/>
    <property type="match status" value="1"/>
</dbReference>
<dbReference type="InterPro" id="IPR036691">
    <property type="entry name" value="Endo/exonu/phosph_ase_sf"/>
</dbReference>
<dbReference type="SUPFAM" id="SSF56219">
    <property type="entry name" value="DNase I-like"/>
    <property type="match status" value="1"/>
</dbReference>
<protein>
    <recommendedName>
        <fullName evidence="2">Endonuclease/exonuclease/phosphatase domain-containing protein</fullName>
    </recommendedName>
</protein>
<dbReference type="PANTHER" id="PTHR42834:SF1">
    <property type="entry name" value="ENDONUCLEASE_EXONUCLEASE_PHOSPHATASE FAMILY PROTEIN (AFU_ORTHOLOGUE AFUA_3G09210)"/>
    <property type="match status" value="1"/>
</dbReference>
<proteinExistence type="predicted"/>
<reference evidence="3 4" key="1">
    <citation type="submission" date="2020-08" db="EMBL/GenBank/DDBJ databases">
        <title>Genomic Encyclopedia of Type Strains, Phase IV (KMG-IV): sequencing the most valuable type-strain genomes for metagenomic binning, comparative biology and taxonomic classification.</title>
        <authorList>
            <person name="Goeker M."/>
        </authorList>
    </citation>
    <scope>NUCLEOTIDE SEQUENCE [LARGE SCALE GENOMIC DNA]</scope>
    <source>
        <strain evidence="3 4">DSM 25897</strain>
    </source>
</reference>
<dbReference type="PROSITE" id="PS51257">
    <property type="entry name" value="PROKAR_LIPOPROTEIN"/>
    <property type="match status" value="1"/>
</dbReference>
<organism evidence="3 4">
    <name type="scientific">Rehaibacterium terrae</name>
    <dbReference type="NCBI Taxonomy" id="1341696"/>
    <lineage>
        <taxon>Bacteria</taxon>
        <taxon>Pseudomonadati</taxon>
        <taxon>Pseudomonadota</taxon>
        <taxon>Gammaproteobacteria</taxon>
        <taxon>Lysobacterales</taxon>
        <taxon>Lysobacteraceae</taxon>
        <taxon>Rehaibacterium</taxon>
    </lineage>
</organism>
<feature type="domain" description="Endonuclease/exonuclease/phosphatase" evidence="2">
    <location>
        <begin position="300"/>
        <end position="525"/>
    </location>
</feature>
<dbReference type="InterPro" id="IPR047971">
    <property type="entry name" value="ExeM-like"/>
</dbReference>
<dbReference type="CDD" id="cd04486">
    <property type="entry name" value="YhcR_OBF_like"/>
    <property type="match status" value="1"/>
</dbReference>
<dbReference type="InterPro" id="IPR005135">
    <property type="entry name" value="Endo/exonuclease/phosphatase"/>
</dbReference>
<feature type="chain" id="PRO_5030987776" description="Endonuclease/exonuclease/phosphatase domain-containing protein" evidence="1">
    <location>
        <begin position="26"/>
        <end position="567"/>
    </location>
</feature>
<dbReference type="Gene3D" id="3.60.10.10">
    <property type="entry name" value="Endonuclease/exonuclease/phosphatase"/>
    <property type="match status" value="1"/>
</dbReference>
<name>A0A7W7Y1N7_9GAMM</name>
<accession>A0A7W7Y1N7</accession>
<evidence type="ECO:0000259" key="2">
    <source>
        <dbReference type="Pfam" id="PF03372"/>
    </source>
</evidence>
<dbReference type="PANTHER" id="PTHR42834">
    <property type="entry name" value="ENDONUCLEASE/EXONUCLEASE/PHOSPHATASE FAMILY PROTEIN (AFU_ORTHOLOGUE AFUA_3G09210)"/>
    <property type="match status" value="1"/>
</dbReference>
<dbReference type="GO" id="GO:0003824">
    <property type="term" value="F:catalytic activity"/>
    <property type="evidence" value="ECO:0007669"/>
    <property type="project" value="InterPro"/>
</dbReference>
<keyword evidence="1" id="KW-0732">Signal</keyword>
<dbReference type="CDD" id="cd10283">
    <property type="entry name" value="MnuA_DNase1-like"/>
    <property type="match status" value="1"/>
</dbReference>
<evidence type="ECO:0000313" key="3">
    <source>
        <dbReference type="EMBL" id="MBB5016463.1"/>
    </source>
</evidence>
<evidence type="ECO:0000313" key="4">
    <source>
        <dbReference type="Proteomes" id="UP000519004"/>
    </source>
</evidence>
<feature type="signal peptide" evidence="1">
    <location>
        <begin position="1"/>
        <end position="25"/>
    </location>
</feature>
<dbReference type="Pfam" id="PF03372">
    <property type="entry name" value="Exo_endo_phos"/>
    <property type="match status" value="1"/>
</dbReference>
<gene>
    <name evidence="3" type="ORF">HNQ58_002378</name>
</gene>
<comment type="caution">
    <text evidence="3">The sequence shown here is derived from an EMBL/GenBank/DDBJ whole genome shotgun (WGS) entry which is preliminary data.</text>
</comment>
<keyword evidence="4" id="KW-1185">Reference proteome</keyword>